<feature type="domain" description="Endonuclease GajA/Old nuclease/RecF-like AAA" evidence="2">
    <location>
        <begin position="1"/>
        <end position="425"/>
    </location>
</feature>
<name>A0A2S7SQS4_9BACT</name>
<evidence type="ECO:0000313" key="4">
    <source>
        <dbReference type="EMBL" id="PQJ08916.1"/>
    </source>
</evidence>
<dbReference type="InterPro" id="IPR051396">
    <property type="entry name" value="Bact_Antivir_Def_Nuclease"/>
</dbReference>
<keyword evidence="4" id="KW-0255">Endonuclease</keyword>
<dbReference type="Gene3D" id="3.40.50.300">
    <property type="entry name" value="P-loop containing nucleotide triphosphate hydrolases"/>
    <property type="match status" value="1"/>
</dbReference>
<dbReference type="InterPro" id="IPR041685">
    <property type="entry name" value="AAA_GajA/Old/RecF-like"/>
</dbReference>
<dbReference type="InterPro" id="IPR034139">
    <property type="entry name" value="TOPRIM_OLD"/>
</dbReference>
<dbReference type="PANTHER" id="PTHR43581">
    <property type="entry name" value="ATP/GTP PHOSPHATASE"/>
    <property type="match status" value="1"/>
</dbReference>
<dbReference type="RefSeq" id="WP_105041344.1">
    <property type="nucleotide sequence ID" value="NZ_PPSL01000010.1"/>
</dbReference>
<accession>A0A2S7SQS4</accession>
<feature type="domain" description="OLD protein-like TOPRIM" evidence="3">
    <location>
        <begin position="480"/>
        <end position="551"/>
    </location>
</feature>
<dbReference type="GO" id="GO:0004519">
    <property type="term" value="F:endonuclease activity"/>
    <property type="evidence" value="ECO:0007669"/>
    <property type="project" value="UniProtKB-KW"/>
</dbReference>
<dbReference type="Pfam" id="PF13175">
    <property type="entry name" value="AAA_15"/>
    <property type="match status" value="1"/>
</dbReference>
<dbReference type="EMBL" id="PPSL01000010">
    <property type="protein sequence ID" value="PQJ08916.1"/>
    <property type="molecule type" value="Genomic_DNA"/>
</dbReference>
<sequence>MKIKKIKISNYRLLKDMTIDLEDILSLVIGKNNCGKTSFLSLLERFLNIENANKFTFDDLNLVSQHELKKIIDDSEAEPNLEDFSINLKLYIEYNEGDNLTNVSLIMLDLDPDVKTAILSFEYSLSEEHFHKLKADFSAFKTTIDKYLAKKFEEEKVPEKSRKKLKEEVHRKKDIIYFLKKHHGDYFKIQKYALEFNNETNYIDLQKEKVQIEKIINFKRIKAKRDVANESGFSRESDKTLSKMSSKYYDKISNAENELENIAQLQNELSETDEKLNKVYGELFEHVINKVRKFGGVKKDESKLMIISSLEEKNLLSNNTTVMYKHNDEHSLPEDYNGLGYMNLIAMIFEIEVLLNDFKKTKIKDEVPADINLLFIEEPEAHTHPQMQYVFIKNIKSILSDASYGLDDGIRFNLQTIITTHSSCITTECDFDDIKYFYRKNINSVIAKNLKNLQEEYTAEDPKDYQFLKQYLTLNRTELFFADKAIFIEGDTERILVPAIMKKLDIECSDMTQIPLLSQNISIVEVGAYSHVFEKFIDFLGIKTLIITDLDSCKKVTATEKDGTVKTTKDGKEKELIEKCRVVEGSLTTNSALNFFYALKVFNDYSRLTIKTLKKKGGKWAKDASGQLFIAYQMPELEYNARSFEDSFIHLNREFINKHKDNFISLKNRKYFDDATIDAYSLADECIDKKTVFALDTLFHSDEKFKNWQIPGYIKDGLLWLKN</sequence>
<keyword evidence="5" id="KW-1185">Reference proteome</keyword>
<comment type="caution">
    <text evidence="4">The sequence shown here is derived from an EMBL/GenBank/DDBJ whole genome shotgun (WGS) entry which is preliminary data.</text>
</comment>
<evidence type="ECO:0000256" key="1">
    <source>
        <dbReference type="SAM" id="Coils"/>
    </source>
</evidence>
<dbReference type="AlphaFoldDB" id="A0A2S7SQS4"/>
<keyword evidence="4" id="KW-0540">Nuclease</keyword>
<dbReference type="InterPro" id="IPR027417">
    <property type="entry name" value="P-loop_NTPase"/>
</dbReference>
<proteinExistence type="predicted"/>
<protein>
    <submittedName>
        <fullName evidence="4">ATP-dependent endonuclease</fullName>
    </submittedName>
</protein>
<organism evidence="4 5">
    <name type="scientific">Flavipsychrobacter stenotrophus</name>
    <dbReference type="NCBI Taxonomy" id="2077091"/>
    <lineage>
        <taxon>Bacteria</taxon>
        <taxon>Pseudomonadati</taxon>
        <taxon>Bacteroidota</taxon>
        <taxon>Chitinophagia</taxon>
        <taxon>Chitinophagales</taxon>
        <taxon>Chitinophagaceae</taxon>
        <taxon>Flavipsychrobacter</taxon>
    </lineage>
</organism>
<keyword evidence="4" id="KW-0378">Hydrolase</keyword>
<dbReference type="PANTHER" id="PTHR43581:SF2">
    <property type="entry name" value="EXCINUCLEASE ATPASE SUBUNIT"/>
    <property type="match status" value="1"/>
</dbReference>
<reference evidence="4 5" key="1">
    <citation type="submission" date="2018-01" db="EMBL/GenBank/DDBJ databases">
        <title>A novel member of the phylum Bacteroidetes isolated from glacier ice.</title>
        <authorList>
            <person name="Liu Q."/>
            <person name="Xin Y.-H."/>
        </authorList>
    </citation>
    <scope>NUCLEOTIDE SEQUENCE [LARGE SCALE GENOMIC DNA]</scope>
    <source>
        <strain evidence="4 5">RB1R16</strain>
    </source>
</reference>
<dbReference type="OrthoDB" id="9792800at2"/>
<dbReference type="Pfam" id="PF20469">
    <property type="entry name" value="OLD-like_TOPRIM"/>
    <property type="match status" value="1"/>
</dbReference>
<dbReference type="Proteomes" id="UP000239872">
    <property type="component" value="Unassembled WGS sequence"/>
</dbReference>
<gene>
    <name evidence="4" type="ORF">CJD36_021870</name>
</gene>
<evidence type="ECO:0000259" key="2">
    <source>
        <dbReference type="Pfam" id="PF13175"/>
    </source>
</evidence>
<evidence type="ECO:0000313" key="5">
    <source>
        <dbReference type="Proteomes" id="UP000239872"/>
    </source>
</evidence>
<dbReference type="SUPFAM" id="SSF52540">
    <property type="entry name" value="P-loop containing nucleoside triphosphate hydrolases"/>
    <property type="match status" value="1"/>
</dbReference>
<keyword evidence="1" id="KW-0175">Coiled coil</keyword>
<evidence type="ECO:0000259" key="3">
    <source>
        <dbReference type="Pfam" id="PF20469"/>
    </source>
</evidence>
<dbReference type="CDD" id="cd01026">
    <property type="entry name" value="TOPRIM_OLD"/>
    <property type="match status" value="1"/>
</dbReference>
<feature type="coiled-coil region" evidence="1">
    <location>
        <begin position="252"/>
        <end position="282"/>
    </location>
</feature>